<evidence type="ECO:0000313" key="11">
    <source>
        <dbReference type="Proteomes" id="UP001497497"/>
    </source>
</evidence>
<feature type="non-terminal residue" evidence="10">
    <location>
        <position position="1"/>
    </location>
</feature>
<sequence>LGVVGNGINVVVLSSPKFRDTTSFLLLSLSVADFFASVTELLFRLPNVIMYFQLRLADAVFCFYMTYIYFWNLHFVYVSIFYVSLVAVERMIAVCFPFHVASLVTMFRVKFITVTGFMFYAALFSPNLNMLYTIRSYDRNNETSLRMAYTDFYKENYELLIVYRQAVSILFVYALPILTITVCTAMVTSAMALNWRNLKKLSSSHSAKRLKEMKSSKTALCVCLSMAVFILIPSFVFDMLSVFREDLFPQNRNRSTVIYYAMTLIYELNSFLNFIIYVATSSKFAREFKELF</sequence>
<dbReference type="InterPro" id="IPR017452">
    <property type="entry name" value="GPCR_Rhodpsn_7TM"/>
</dbReference>
<evidence type="ECO:0000313" key="10">
    <source>
        <dbReference type="EMBL" id="CAL1529139.1"/>
    </source>
</evidence>
<keyword evidence="6" id="KW-0675">Receptor</keyword>
<keyword evidence="4" id="KW-0297">G-protein coupled receptor</keyword>
<evidence type="ECO:0000256" key="3">
    <source>
        <dbReference type="ARBA" id="ARBA00022989"/>
    </source>
</evidence>
<comment type="caution">
    <text evidence="10">The sequence shown here is derived from an EMBL/GenBank/DDBJ whole genome shotgun (WGS) entry which is preliminary data.</text>
</comment>
<evidence type="ECO:0000256" key="1">
    <source>
        <dbReference type="ARBA" id="ARBA00004141"/>
    </source>
</evidence>
<dbReference type="PROSITE" id="PS50262">
    <property type="entry name" value="G_PROTEIN_RECEP_F1_2"/>
    <property type="match status" value="1"/>
</dbReference>
<dbReference type="Proteomes" id="UP001497497">
    <property type="component" value="Unassembled WGS sequence"/>
</dbReference>
<dbReference type="GO" id="GO:0004930">
    <property type="term" value="F:G protein-coupled receptor activity"/>
    <property type="evidence" value="ECO:0007669"/>
    <property type="project" value="UniProtKB-KW"/>
</dbReference>
<comment type="subcellular location">
    <subcellularLocation>
        <location evidence="1">Membrane</location>
        <topology evidence="1">Multi-pass membrane protein</topology>
    </subcellularLocation>
</comment>
<feature type="transmembrane region" description="Helical" evidence="8">
    <location>
        <begin position="170"/>
        <end position="195"/>
    </location>
</feature>
<gene>
    <name evidence="10" type="ORF">GSLYS_00003294001</name>
</gene>
<dbReference type="SUPFAM" id="SSF81321">
    <property type="entry name" value="Family A G protein-coupled receptor-like"/>
    <property type="match status" value="1"/>
</dbReference>
<dbReference type="Pfam" id="PF00001">
    <property type="entry name" value="7tm_1"/>
    <property type="match status" value="1"/>
</dbReference>
<evidence type="ECO:0000259" key="9">
    <source>
        <dbReference type="PROSITE" id="PS50262"/>
    </source>
</evidence>
<evidence type="ECO:0000256" key="7">
    <source>
        <dbReference type="ARBA" id="ARBA00023224"/>
    </source>
</evidence>
<dbReference type="PANTHER" id="PTHR24243:SF230">
    <property type="entry name" value="G-PROTEIN COUPLED RECEPTORS FAMILY 1 PROFILE DOMAIN-CONTAINING PROTEIN"/>
    <property type="match status" value="1"/>
</dbReference>
<feature type="transmembrane region" description="Helical" evidence="8">
    <location>
        <begin position="257"/>
        <end position="279"/>
    </location>
</feature>
<evidence type="ECO:0000256" key="8">
    <source>
        <dbReference type="SAM" id="Phobius"/>
    </source>
</evidence>
<keyword evidence="11" id="KW-1185">Reference proteome</keyword>
<dbReference type="EMBL" id="CAXITT010000043">
    <property type="protein sequence ID" value="CAL1529139.1"/>
    <property type="molecule type" value="Genomic_DNA"/>
</dbReference>
<proteinExistence type="predicted"/>
<dbReference type="PANTHER" id="PTHR24243">
    <property type="entry name" value="G-PROTEIN COUPLED RECEPTOR"/>
    <property type="match status" value="1"/>
</dbReference>
<dbReference type="InterPro" id="IPR000276">
    <property type="entry name" value="GPCR_Rhodpsn"/>
</dbReference>
<evidence type="ECO:0000256" key="5">
    <source>
        <dbReference type="ARBA" id="ARBA00023136"/>
    </source>
</evidence>
<feature type="domain" description="G-protein coupled receptors family 1 profile" evidence="9">
    <location>
        <begin position="5"/>
        <end position="277"/>
    </location>
</feature>
<keyword evidence="5 8" id="KW-0472">Membrane</keyword>
<keyword evidence="2 8" id="KW-0812">Transmembrane</keyword>
<accession>A0AAV2H8K8</accession>
<dbReference type="AlphaFoldDB" id="A0AAV2H8K8"/>
<keyword evidence="3 8" id="KW-1133">Transmembrane helix</keyword>
<name>A0AAV2H8K8_LYMST</name>
<evidence type="ECO:0000256" key="4">
    <source>
        <dbReference type="ARBA" id="ARBA00023040"/>
    </source>
</evidence>
<dbReference type="PRINTS" id="PR00237">
    <property type="entry name" value="GPCRRHODOPSN"/>
</dbReference>
<organism evidence="10 11">
    <name type="scientific">Lymnaea stagnalis</name>
    <name type="common">Great pond snail</name>
    <name type="synonym">Helix stagnalis</name>
    <dbReference type="NCBI Taxonomy" id="6523"/>
    <lineage>
        <taxon>Eukaryota</taxon>
        <taxon>Metazoa</taxon>
        <taxon>Spiralia</taxon>
        <taxon>Lophotrochozoa</taxon>
        <taxon>Mollusca</taxon>
        <taxon>Gastropoda</taxon>
        <taxon>Heterobranchia</taxon>
        <taxon>Euthyneura</taxon>
        <taxon>Panpulmonata</taxon>
        <taxon>Hygrophila</taxon>
        <taxon>Lymnaeoidea</taxon>
        <taxon>Lymnaeidae</taxon>
        <taxon>Lymnaea</taxon>
    </lineage>
</organism>
<feature type="transmembrane region" description="Helical" evidence="8">
    <location>
        <begin position="24"/>
        <end position="43"/>
    </location>
</feature>
<feature type="non-terminal residue" evidence="10">
    <location>
        <position position="292"/>
    </location>
</feature>
<feature type="transmembrane region" description="Helical" evidence="8">
    <location>
        <begin position="216"/>
        <end position="237"/>
    </location>
</feature>
<dbReference type="Gene3D" id="1.20.1070.10">
    <property type="entry name" value="Rhodopsin 7-helix transmembrane proteins"/>
    <property type="match status" value="1"/>
</dbReference>
<evidence type="ECO:0000256" key="6">
    <source>
        <dbReference type="ARBA" id="ARBA00023170"/>
    </source>
</evidence>
<keyword evidence="7" id="KW-0807">Transducer</keyword>
<dbReference type="GO" id="GO:0005886">
    <property type="term" value="C:plasma membrane"/>
    <property type="evidence" value="ECO:0007669"/>
    <property type="project" value="TreeGrafter"/>
</dbReference>
<reference evidence="10 11" key="1">
    <citation type="submission" date="2024-04" db="EMBL/GenBank/DDBJ databases">
        <authorList>
            <consortium name="Genoscope - CEA"/>
            <person name="William W."/>
        </authorList>
    </citation>
    <scope>NUCLEOTIDE SEQUENCE [LARGE SCALE GENOMIC DNA]</scope>
</reference>
<protein>
    <recommendedName>
        <fullName evidence="9">G-protein coupled receptors family 1 profile domain-containing protein</fullName>
    </recommendedName>
</protein>
<evidence type="ECO:0000256" key="2">
    <source>
        <dbReference type="ARBA" id="ARBA00022692"/>
    </source>
</evidence>